<evidence type="ECO:0000313" key="2">
    <source>
        <dbReference type="EMBL" id="TGO25011.1"/>
    </source>
</evidence>
<evidence type="ECO:0000256" key="1">
    <source>
        <dbReference type="SAM" id="MobiDB-lite"/>
    </source>
</evidence>
<dbReference type="AlphaFoldDB" id="A0A4Z1FTN6"/>
<feature type="region of interest" description="Disordered" evidence="1">
    <location>
        <begin position="265"/>
        <end position="286"/>
    </location>
</feature>
<evidence type="ECO:0000313" key="3">
    <source>
        <dbReference type="Proteomes" id="UP000297910"/>
    </source>
</evidence>
<name>A0A4Z1FTN6_9HELO</name>
<feature type="compositionally biased region" description="Basic and acidic residues" evidence="1">
    <location>
        <begin position="167"/>
        <end position="229"/>
    </location>
</feature>
<reference evidence="2 3" key="1">
    <citation type="submission" date="2017-12" db="EMBL/GenBank/DDBJ databases">
        <title>Comparative genomics of Botrytis spp.</title>
        <authorList>
            <person name="Valero-Jimenez C.A."/>
            <person name="Tapia P."/>
            <person name="Veloso J."/>
            <person name="Silva-Moreno E."/>
            <person name="Staats M."/>
            <person name="Valdes J.H."/>
            <person name="Van Kan J.A.L."/>
        </authorList>
    </citation>
    <scope>NUCLEOTIDE SEQUENCE [LARGE SCALE GENOMIC DNA]</scope>
    <source>
        <strain evidence="2 3">Bp0003</strain>
    </source>
</reference>
<proteinExistence type="predicted"/>
<protein>
    <submittedName>
        <fullName evidence="2">Uncharacterized protein</fullName>
    </submittedName>
</protein>
<accession>A0A4Z1FTN6</accession>
<comment type="caution">
    <text evidence="2">The sequence shown here is derived from an EMBL/GenBank/DDBJ whole genome shotgun (WGS) entry which is preliminary data.</text>
</comment>
<keyword evidence="3" id="KW-1185">Reference proteome</keyword>
<gene>
    <name evidence="2" type="ORF">BPAE_0089g00150</name>
</gene>
<dbReference type="Proteomes" id="UP000297910">
    <property type="component" value="Unassembled WGS sequence"/>
</dbReference>
<organism evidence="2 3">
    <name type="scientific">Botrytis paeoniae</name>
    <dbReference type="NCBI Taxonomy" id="278948"/>
    <lineage>
        <taxon>Eukaryota</taxon>
        <taxon>Fungi</taxon>
        <taxon>Dikarya</taxon>
        <taxon>Ascomycota</taxon>
        <taxon>Pezizomycotina</taxon>
        <taxon>Leotiomycetes</taxon>
        <taxon>Helotiales</taxon>
        <taxon>Sclerotiniaceae</taxon>
        <taxon>Botrytis</taxon>
    </lineage>
</organism>
<feature type="region of interest" description="Disordered" evidence="1">
    <location>
        <begin position="137"/>
        <end position="249"/>
    </location>
</feature>
<sequence>MAKKRQPSSAPKKASWSIESECALFGLLDFCIKHAHVFPFNEENVAGRLCSTSGSNESYTWDQITRKLEYIWREFGRIDSLSKADIYVHGSACFNYLTEDEQRVVGLNVEQWERTLKPISVIEKTLVDTINRNESRSTLVSNERRSHTSECSISESDRHTPRAQRHQTREITKRLKREWNAPRSQSEEEGPRKRSRNSEKHGQSMHNKEEKRVVQDLKDRTERAPKEQLEFVGDELDPTENKKGDSVLALPSLEDSELDDLTPFGLRKNSHQSQEDLVSSPTTHKRIHRAALRRKDEKILELQEEVNVKEDKLNVLQTKLDSYRLVEERQQQGNDSIRLLVSNLHQEIEHLKSAKDSCRRIGTFTKLAGRYTQSRNEMQIERKIPVMRRLMKNILGGCDDDATLKIPDSDVSAGLSALFSFGFGLADQTRISKEQVAALISNRPPYSVIETLVEAAVCTWVFESTFPNFDQNPKSLSLLTTYRNIIATQVLDSSFLTTYLCVPDGAIALKNLELVSHHELINHPRFQILMIKEAEDLADSLSHTIAPLFPKNTEESEENVFETWGEEEGVWKARRQQLIALFRHAMEIKAYAVLTPERYELVNYVPGTIFNPQTMEVEVIEAPTKSPTKEGRIVEHCLHVAIQAFTEKAVKDTDPVSQATIQYKKFTRKLIAESSKKIGLEPVILAKAIVVLKN</sequence>
<dbReference type="EMBL" id="PQXI01000089">
    <property type="protein sequence ID" value="TGO25011.1"/>
    <property type="molecule type" value="Genomic_DNA"/>
</dbReference>
<feature type="compositionally biased region" description="Polar residues" evidence="1">
    <location>
        <begin position="271"/>
        <end position="282"/>
    </location>
</feature>